<proteinExistence type="predicted"/>
<dbReference type="Pfam" id="PF14545">
    <property type="entry name" value="DBB"/>
    <property type="match status" value="1"/>
</dbReference>
<keyword evidence="2" id="KW-1133">Transmembrane helix</keyword>
<feature type="non-terminal residue" evidence="4">
    <location>
        <position position="1"/>
    </location>
</feature>
<evidence type="ECO:0000256" key="2">
    <source>
        <dbReference type="SAM" id="Phobius"/>
    </source>
</evidence>
<feature type="domain" description="DBB" evidence="3">
    <location>
        <begin position="178"/>
        <end position="258"/>
    </location>
</feature>
<feature type="region of interest" description="Disordered" evidence="1">
    <location>
        <begin position="301"/>
        <end position="322"/>
    </location>
</feature>
<evidence type="ECO:0000313" key="4">
    <source>
        <dbReference type="EMBL" id="GFR10673.1"/>
    </source>
</evidence>
<dbReference type="Gene3D" id="3.40.50.10140">
    <property type="entry name" value="Toll/interleukin-1 receptor homology (TIR) domain"/>
    <property type="match status" value="1"/>
</dbReference>
<accession>A0A8X6J597</accession>
<protein>
    <submittedName>
        <fullName evidence="4">DBB domain-containing protein</fullName>
    </submittedName>
</protein>
<dbReference type="AlphaFoldDB" id="A0A8X6J597"/>
<feature type="transmembrane region" description="Helical" evidence="2">
    <location>
        <begin position="12"/>
        <end position="35"/>
    </location>
</feature>
<dbReference type="Proteomes" id="UP000887116">
    <property type="component" value="Unassembled WGS sequence"/>
</dbReference>
<comment type="caution">
    <text evidence="4">The sequence shown here is derived from an EMBL/GenBank/DDBJ whole genome shotgun (WGS) entry which is preliminary data.</text>
</comment>
<dbReference type="EMBL" id="BMAO01036437">
    <property type="protein sequence ID" value="GFR10673.1"/>
    <property type="molecule type" value="Genomic_DNA"/>
</dbReference>
<dbReference type="OrthoDB" id="6435406at2759"/>
<name>A0A8X6J597_TRICU</name>
<dbReference type="InterPro" id="IPR017893">
    <property type="entry name" value="DBB_domain"/>
</dbReference>
<gene>
    <name evidence="4" type="primary">AVEN_50131_1</name>
    <name evidence="4" type="ORF">TNCT_699461</name>
</gene>
<evidence type="ECO:0000313" key="5">
    <source>
        <dbReference type="Proteomes" id="UP000887116"/>
    </source>
</evidence>
<organism evidence="4 5">
    <name type="scientific">Trichonephila clavata</name>
    <name type="common">Joro spider</name>
    <name type="synonym">Nephila clavata</name>
    <dbReference type="NCBI Taxonomy" id="2740835"/>
    <lineage>
        <taxon>Eukaryota</taxon>
        <taxon>Metazoa</taxon>
        <taxon>Ecdysozoa</taxon>
        <taxon>Arthropoda</taxon>
        <taxon>Chelicerata</taxon>
        <taxon>Arachnida</taxon>
        <taxon>Araneae</taxon>
        <taxon>Araneomorphae</taxon>
        <taxon>Entelegynae</taxon>
        <taxon>Araneoidea</taxon>
        <taxon>Nephilidae</taxon>
        <taxon>Trichonephila</taxon>
    </lineage>
</organism>
<keyword evidence="2" id="KW-0472">Membrane</keyword>
<sequence length="568" mass="64948">MEHCLSSQSKAIFKVLVCVPGTCSFMMTCNILVLFSNDAETVAVELVSRFDNAAINTICVNNVAHSQRLSCIRQGTKAKIHVIFFSPEFLKFLEDSPLDAYYLCGQLDTNSTLAVFCLGLQEKDVLCYHMAPLKSFSSWSKFEVKDSPSNGWMFPQELLKRIREVIVEDVHVVQDIVVVPQFLKKHNRLIYVIFSSLIEELKDITVHLSDQREIDIHLEKMNPYVLKFSVPDSLFLFSHNVTVRVESKGHIITKQVIHLSQEAPKQTEGNAENNRSHPSTQEELYLDEQLKFLTNFSGLNPDKEDTITTAQPEDPLSKPEKAEAIDKQDYKDLRELCKQYGLEELSLLISDPPLLSKEYTLRESGTRLRKLSDQDIKLRRDSLRMCLLPEMDSSHRMNSFLVEKSDHPRLFAISRSLSLPSTLLPTSDDRDSCGMYLDMGGIEPAELKPHEKLLMNMKCPVLKSQQSNGSDHYHKEMLHSLSSEQYVSLLLTGEEGTDIRALLKKGLSDSQQELLDLMQDFKEGECTISNVEKQFQLWREKHCTSHGQAKRRKTSAFALPWRKKKETK</sequence>
<evidence type="ECO:0000259" key="3">
    <source>
        <dbReference type="Pfam" id="PF14545"/>
    </source>
</evidence>
<keyword evidence="5" id="KW-1185">Reference proteome</keyword>
<dbReference type="InterPro" id="IPR035897">
    <property type="entry name" value="Toll_tir_struct_dom_sf"/>
</dbReference>
<evidence type="ECO:0000256" key="1">
    <source>
        <dbReference type="SAM" id="MobiDB-lite"/>
    </source>
</evidence>
<keyword evidence="2" id="KW-0812">Transmembrane</keyword>
<reference evidence="4" key="1">
    <citation type="submission" date="2020-07" db="EMBL/GenBank/DDBJ databases">
        <title>Multicomponent nature underlies the extraordinary mechanical properties of spider dragline silk.</title>
        <authorList>
            <person name="Kono N."/>
            <person name="Nakamura H."/>
            <person name="Mori M."/>
            <person name="Yoshida Y."/>
            <person name="Ohtoshi R."/>
            <person name="Malay A.D."/>
            <person name="Moran D.A.P."/>
            <person name="Tomita M."/>
            <person name="Numata K."/>
            <person name="Arakawa K."/>
        </authorList>
    </citation>
    <scope>NUCLEOTIDE SEQUENCE</scope>
</reference>